<dbReference type="InterPro" id="IPR052186">
    <property type="entry name" value="Hydantoin_racemase-like"/>
</dbReference>
<gene>
    <name evidence="2" type="ORF">FXB38_02615</name>
</gene>
<keyword evidence="3" id="KW-1185">Reference proteome</keyword>
<proteinExistence type="inferred from homology"/>
<dbReference type="InterPro" id="IPR053714">
    <property type="entry name" value="Iso_Racemase_Enz_sf"/>
</dbReference>
<sequence>MVEIYSSAADDRSSDHRLRRRTMRIFWQSFVDASVNAPYMARLSEYLNNIAASGTTVHVEGITPPDREFGRLAELRCAVQAIDNGIAAEEGGFDAFVMGHFQDPGLYELRSALDIPVIGTGEATLLAASQLGRRLGLVTLDPVFEVWHYEQAERYGLRDRVVHVTGLGCKPEDFADAFAGDAAAQARMVEDFVACARPLIERGADVVIPAGVLPGLLIGKEHGLKVGHAPVVNCAAVALKSAEMWVQLRQLNGTEPSRGPSFKRANAQARADFRALLARNSRSSSKTIPGE</sequence>
<dbReference type="OrthoDB" id="9791723at2"/>
<dbReference type="AlphaFoldDB" id="A0A5S4X264"/>
<comment type="similarity">
    <text evidence="1">Belongs to the HyuE racemase family.</text>
</comment>
<evidence type="ECO:0000313" key="2">
    <source>
        <dbReference type="EMBL" id="TYL88031.1"/>
    </source>
</evidence>
<evidence type="ECO:0008006" key="4">
    <source>
        <dbReference type="Google" id="ProtNLM"/>
    </source>
</evidence>
<dbReference type="PANTHER" id="PTHR28047">
    <property type="entry name" value="PROTEIN DCG1"/>
    <property type="match status" value="1"/>
</dbReference>
<organism evidence="2 3">
    <name type="scientific">Bradyrhizobium cytisi</name>
    <dbReference type="NCBI Taxonomy" id="515489"/>
    <lineage>
        <taxon>Bacteria</taxon>
        <taxon>Pseudomonadati</taxon>
        <taxon>Pseudomonadota</taxon>
        <taxon>Alphaproteobacteria</taxon>
        <taxon>Hyphomicrobiales</taxon>
        <taxon>Nitrobacteraceae</taxon>
        <taxon>Bradyrhizobium</taxon>
    </lineage>
</organism>
<dbReference type="Pfam" id="PF01177">
    <property type="entry name" value="Asp_Glu_race"/>
    <property type="match status" value="1"/>
</dbReference>
<dbReference type="GO" id="GO:0047661">
    <property type="term" value="F:amino-acid racemase activity"/>
    <property type="evidence" value="ECO:0007669"/>
    <property type="project" value="InterPro"/>
</dbReference>
<dbReference type="InterPro" id="IPR015942">
    <property type="entry name" value="Asp/Glu/hydantoin_racemase"/>
</dbReference>
<dbReference type="FunFam" id="3.40.50.12500:FF:000006">
    <property type="entry name" value="Peptide/nickel transport system ATP-binding protein"/>
    <property type="match status" value="1"/>
</dbReference>
<accession>A0A5S4X264</accession>
<protein>
    <recommendedName>
        <fullName evidence="4">Hydantoin racemase</fullName>
    </recommendedName>
</protein>
<name>A0A5S4X264_9BRAD</name>
<comment type="caution">
    <text evidence="2">The sequence shown here is derived from an EMBL/GenBank/DDBJ whole genome shotgun (WGS) entry which is preliminary data.</text>
</comment>
<evidence type="ECO:0000256" key="1">
    <source>
        <dbReference type="ARBA" id="ARBA00038414"/>
    </source>
</evidence>
<dbReference type="Gene3D" id="3.40.50.12500">
    <property type="match status" value="1"/>
</dbReference>
<dbReference type="EMBL" id="VSSR01000005">
    <property type="protein sequence ID" value="TYL88031.1"/>
    <property type="molecule type" value="Genomic_DNA"/>
</dbReference>
<dbReference type="Proteomes" id="UP000324853">
    <property type="component" value="Unassembled WGS sequence"/>
</dbReference>
<evidence type="ECO:0000313" key="3">
    <source>
        <dbReference type="Proteomes" id="UP000324853"/>
    </source>
</evidence>
<dbReference type="PANTHER" id="PTHR28047:SF5">
    <property type="entry name" value="PROTEIN DCG1"/>
    <property type="match status" value="1"/>
</dbReference>
<reference evidence="2 3" key="1">
    <citation type="submission" date="2019-08" db="EMBL/GenBank/DDBJ databases">
        <title>Bradyrhizobium hipponensis sp. nov., a rhizobium isolated from a Lupinus angustifolius root nodule in Tunisia.</title>
        <authorList>
            <person name="Off K."/>
            <person name="Rejili M."/>
            <person name="Mars M."/>
            <person name="Brachmann A."/>
            <person name="Marin M."/>
        </authorList>
    </citation>
    <scope>NUCLEOTIDE SEQUENCE [LARGE SCALE GENOMIC DNA]</scope>
    <source>
        <strain evidence="2 3">CTAW11</strain>
    </source>
</reference>